<comment type="caution">
    <text evidence="1">The sequence shown here is derived from an EMBL/GenBank/DDBJ whole genome shotgun (WGS) entry which is preliminary data.</text>
</comment>
<organism evidence="1 2">
    <name type="scientific">Saguinus oedipus</name>
    <name type="common">Cotton-top tamarin</name>
    <name type="synonym">Oedipomidas oedipus</name>
    <dbReference type="NCBI Taxonomy" id="9490"/>
    <lineage>
        <taxon>Eukaryota</taxon>
        <taxon>Metazoa</taxon>
        <taxon>Chordata</taxon>
        <taxon>Craniata</taxon>
        <taxon>Vertebrata</taxon>
        <taxon>Euteleostomi</taxon>
        <taxon>Mammalia</taxon>
        <taxon>Eutheria</taxon>
        <taxon>Euarchontoglires</taxon>
        <taxon>Primates</taxon>
        <taxon>Haplorrhini</taxon>
        <taxon>Platyrrhini</taxon>
        <taxon>Cebidae</taxon>
        <taxon>Callitrichinae</taxon>
        <taxon>Saguinus</taxon>
    </lineage>
</organism>
<proteinExistence type="predicted"/>
<dbReference type="Proteomes" id="UP001266305">
    <property type="component" value="Unassembled WGS sequence"/>
</dbReference>
<dbReference type="Gene3D" id="3.40.50.1820">
    <property type="entry name" value="alpha/beta hydrolase"/>
    <property type="match status" value="1"/>
</dbReference>
<name>A0ABQ9WJB7_SAGOE</name>
<dbReference type="InterPro" id="IPR029058">
    <property type="entry name" value="AB_hydrolase_fold"/>
</dbReference>
<sequence length="83" mass="9663">MNPNNPNYSLSRAVHGYYNVRRENDADKEPFSFIISMLKSTLKERFQFVEVPGTHYVHMNEPQHVASIISSFLQSKPRLPNQL</sequence>
<accession>A0ABQ9WJB7</accession>
<reference evidence="1 2" key="1">
    <citation type="submission" date="2023-05" db="EMBL/GenBank/DDBJ databases">
        <title>B98-5 Cell Line De Novo Hybrid Assembly: An Optical Mapping Approach.</title>
        <authorList>
            <person name="Kananen K."/>
            <person name="Auerbach J.A."/>
            <person name="Kautto E."/>
            <person name="Blachly J.S."/>
        </authorList>
    </citation>
    <scope>NUCLEOTIDE SEQUENCE [LARGE SCALE GENOMIC DNA]</scope>
    <source>
        <strain evidence="1">B95-8</strain>
        <tissue evidence="1">Cell line</tissue>
    </source>
</reference>
<gene>
    <name evidence="1" type="ORF">P7K49_002415</name>
</gene>
<dbReference type="SUPFAM" id="SSF53474">
    <property type="entry name" value="alpha/beta-Hydrolases"/>
    <property type="match status" value="1"/>
</dbReference>
<evidence type="ECO:0000313" key="2">
    <source>
        <dbReference type="Proteomes" id="UP001266305"/>
    </source>
</evidence>
<evidence type="ECO:0000313" key="1">
    <source>
        <dbReference type="EMBL" id="KAK2121029.1"/>
    </source>
</evidence>
<protein>
    <submittedName>
        <fullName evidence="1">Uncharacterized protein</fullName>
    </submittedName>
</protein>
<keyword evidence="2" id="KW-1185">Reference proteome</keyword>
<dbReference type="EMBL" id="JASSZA010000001">
    <property type="protein sequence ID" value="KAK2121029.1"/>
    <property type="molecule type" value="Genomic_DNA"/>
</dbReference>